<organism evidence="1 2">
    <name type="scientific">Pristionchus pacificus</name>
    <name type="common">Parasitic nematode worm</name>
    <dbReference type="NCBI Taxonomy" id="54126"/>
    <lineage>
        <taxon>Eukaryota</taxon>
        <taxon>Metazoa</taxon>
        <taxon>Ecdysozoa</taxon>
        <taxon>Nematoda</taxon>
        <taxon>Chromadorea</taxon>
        <taxon>Rhabditida</taxon>
        <taxon>Rhabditina</taxon>
        <taxon>Diplogasteromorpha</taxon>
        <taxon>Diplogasteroidea</taxon>
        <taxon>Neodiplogasteridae</taxon>
        <taxon>Pristionchus</taxon>
    </lineage>
</organism>
<evidence type="ECO:0000313" key="2">
    <source>
        <dbReference type="Proteomes" id="UP000005239"/>
    </source>
</evidence>
<accession>A0A2A6C7D3</accession>
<sequence>MNLLLLLLLHQHNKARIRSAVGAYESTASSIRADVRERIRARRAREMTARGQHRARARLLSEADAALARERLGRSGRGGSANERLLFTYFTTVKEQSLTVRGPYCAHFKWLALVPNYISRSGNGRFISRSNAKDQRSLEPLLIHRSQTPQSSRSFDRALDHTRKMQLVNCGSKS</sequence>
<gene>
    <name evidence="1" type="primary">WBGene00282095</name>
</gene>
<name>A0A2A6C7D3_PRIPA</name>
<proteinExistence type="predicted"/>
<reference evidence="2" key="1">
    <citation type="journal article" date="2008" name="Nat. Genet.">
        <title>The Pristionchus pacificus genome provides a unique perspective on nematode lifestyle and parasitism.</title>
        <authorList>
            <person name="Dieterich C."/>
            <person name="Clifton S.W."/>
            <person name="Schuster L.N."/>
            <person name="Chinwalla A."/>
            <person name="Delehaunty K."/>
            <person name="Dinkelacker I."/>
            <person name="Fulton L."/>
            <person name="Fulton R."/>
            <person name="Godfrey J."/>
            <person name="Minx P."/>
            <person name="Mitreva M."/>
            <person name="Roeseler W."/>
            <person name="Tian H."/>
            <person name="Witte H."/>
            <person name="Yang S.P."/>
            <person name="Wilson R.K."/>
            <person name="Sommer R.J."/>
        </authorList>
    </citation>
    <scope>NUCLEOTIDE SEQUENCE [LARGE SCALE GENOMIC DNA]</scope>
    <source>
        <strain evidence="2">PS312</strain>
    </source>
</reference>
<accession>A0A8R1YYQ0</accession>
<keyword evidence="2" id="KW-1185">Reference proteome</keyword>
<dbReference type="AlphaFoldDB" id="A0A2A6C7D3"/>
<reference evidence="1" key="2">
    <citation type="submission" date="2022-06" db="UniProtKB">
        <authorList>
            <consortium name="EnsemblMetazoa"/>
        </authorList>
    </citation>
    <scope>IDENTIFICATION</scope>
    <source>
        <strain evidence="1">PS312</strain>
    </source>
</reference>
<dbReference type="EnsemblMetazoa" id="PPA43726.1">
    <property type="protein sequence ID" value="PPA43726.1"/>
    <property type="gene ID" value="WBGene00282095"/>
</dbReference>
<evidence type="ECO:0000313" key="1">
    <source>
        <dbReference type="EnsemblMetazoa" id="PPA43726.1"/>
    </source>
</evidence>
<dbReference type="Proteomes" id="UP000005239">
    <property type="component" value="Unassembled WGS sequence"/>
</dbReference>
<protein>
    <submittedName>
        <fullName evidence="1">Uncharacterized protein</fullName>
    </submittedName>
</protein>